<feature type="transmembrane region" description="Helical" evidence="1">
    <location>
        <begin position="88"/>
        <end position="109"/>
    </location>
</feature>
<name>A0A146KBX8_9EUKA</name>
<feature type="transmembrane region" description="Helical" evidence="1">
    <location>
        <begin position="7"/>
        <end position="27"/>
    </location>
</feature>
<organism evidence="2">
    <name type="scientific">Trepomonas sp. PC1</name>
    <dbReference type="NCBI Taxonomy" id="1076344"/>
    <lineage>
        <taxon>Eukaryota</taxon>
        <taxon>Metamonada</taxon>
        <taxon>Diplomonadida</taxon>
        <taxon>Hexamitidae</taxon>
        <taxon>Hexamitinae</taxon>
        <taxon>Trepomonas</taxon>
    </lineage>
</organism>
<evidence type="ECO:0000313" key="2">
    <source>
        <dbReference type="EMBL" id="JAP93016.1"/>
    </source>
</evidence>
<reference evidence="2" key="1">
    <citation type="submission" date="2015-07" db="EMBL/GenBank/DDBJ databases">
        <title>Adaptation to a free-living lifestyle via gene acquisitions in the diplomonad Trepomonas sp. PC1.</title>
        <authorList>
            <person name="Xu F."/>
            <person name="Jerlstrom-Hultqvist J."/>
            <person name="Kolisko M."/>
            <person name="Simpson A.G.B."/>
            <person name="Roger A.J."/>
            <person name="Svard S.G."/>
            <person name="Andersson J.O."/>
        </authorList>
    </citation>
    <scope>NUCLEOTIDE SEQUENCE</scope>
    <source>
        <strain evidence="2">PC1</strain>
    </source>
</reference>
<dbReference type="EMBL" id="GDID01003590">
    <property type="protein sequence ID" value="JAP93016.1"/>
    <property type="molecule type" value="Transcribed_RNA"/>
</dbReference>
<keyword evidence="1" id="KW-1133">Transmembrane helix</keyword>
<feature type="non-terminal residue" evidence="2">
    <location>
        <position position="213"/>
    </location>
</feature>
<keyword evidence="1" id="KW-0472">Membrane</keyword>
<evidence type="ECO:0000256" key="1">
    <source>
        <dbReference type="SAM" id="Phobius"/>
    </source>
</evidence>
<feature type="transmembrane region" description="Helical" evidence="1">
    <location>
        <begin position="121"/>
        <end position="140"/>
    </location>
</feature>
<protein>
    <submittedName>
        <fullName evidence="2">Transmembrane domain-containing protein</fullName>
    </submittedName>
</protein>
<proteinExistence type="predicted"/>
<feature type="transmembrane region" description="Helical" evidence="1">
    <location>
        <begin position="47"/>
        <end position="68"/>
    </location>
</feature>
<dbReference type="AlphaFoldDB" id="A0A146KBX8"/>
<sequence>MYKNLMIALGSITTTVCIITVVVIFVLQSDKIYLPSISEAGAFVNSYKIYASGMVVGSMSMFFGLFGFIQSQFHNASIISRGNHAKKYFIIISTAVMCFSLGFQGVVPIQLDKQMDSHRAAAGGFFCTAIFNSYLYCLLFNKTSKVSKMRTAIRRFCFLILIANIGLTVHFFRKVTFNMSVTVDMMNLEPKFMTIFSILQYSLVGVLEVVQLT</sequence>
<feature type="transmembrane region" description="Helical" evidence="1">
    <location>
        <begin position="152"/>
        <end position="172"/>
    </location>
</feature>
<accession>A0A146KBX8</accession>
<feature type="transmembrane region" description="Helical" evidence="1">
    <location>
        <begin position="192"/>
        <end position="210"/>
    </location>
</feature>
<keyword evidence="1 2" id="KW-0812">Transmembrane</keyword>
<gene>
    <name evidence="2" type="ORF">TPC1_14860</name>
</gene>